<dbReference type="OrthoDB" id="9782993at2"/>
<dbReference type="AlphaFoldDB" id="A0A1I2Y8T7"/>
<sequence>MEQFNKKLSKSGSITLPAAMRRSSFGIDSGERFRISVNNEGSIVLKRIQGECVFCKSDVDLIAHAGRFVCSGCLRMMNEKTREG</sequence>
<keyword evidence="3" id="KW-1185">Reference proteome</keyword>
<evidence type="ECO:0000313" key="2">
    <source>
        <dbReference type="EMBL" id="SFH21769.1"/>
    </source>
</evidence>
<proteinExistence type="predicted"/>
<dbReference type="Proteomes" id="UP000199337">
    <property type="component" value="Unassembled WGS sequence"/>
</dbReference>
<name>A0A1I2Y8T7_9FIRM</name>
<dbReference type="RefSeq" id="WP_092474216.1">
    <property type="nucleotide sequence ID" value="NZ_FOOX01000020.1"/>
</dbReference>
<dbReference type="GO" id="GO:0003677">
    <property type="term" value="F:DNA binding"/>
    <property type="evidence" value="ECO:0007669"/>
    <property type="project" value="InterPro"/>
</dbReference>
<dbReference type="InterPro" id="IPR037914">
    <property type="entry name" value="SpoVT-AbrB_sf"/>
</dbReference>
<feature type="domain" description="SpoVT-AbrB" evidence="1">
    <location>
        <begin position="7"/>
        <end position="49"/>
    </location>
</feature>
<dbReference type="Gene3D" id="2.10.260.10">
    <property type="match status" value="1"/>
</dbReference>
<dbReference type="InterPro" id="IPR007159">
    <property type="entry name" value="SpoVT-AbrB_dom"/>
</dbReference>
<evidence type="ECO:0000313" key="3">
    <source>
        <dbReference type="Proteomes" id="UP000199337"/>
    </source>
</evidence>
<protein>
    <submittedName>
        <fullName evidence="2">Antidote-toxin recognition MazE, antitoxin</fullName>
    </submittedName>
</protein>
<accession>A0A1I2Y8T7</accession>
<organism evidence="2 3">
    <name type="scientific">Desulfotruncus arcticus DSM 17038</name>
    <dbReference type="NCBI Taxonomy" id="1121424"/>
    <lineage>
        <taxon>Bacteria</taxon>
        <taxon>Bacillati</taxon>
        <taxon>Bacillota</taxon>
        <taxon>Clostridia</taxon>
        <taxon>Eubacteriales</taxon>
        <taxon>Desulfallaceae</taxon>
        <taxon>Desulfotruncus</taxon>
    </lineage>
</organism>
<dbReference type="Pfam" id="PF04014">
    <property type="entry name" value="MazE_antitoxin"/>
    <property type="match status" value="1"/>
</dbReference>
<dbReference type="SUPFAM" id="SSF89447">
    <property type="entry name" value="AbrB/MazE/MraZ-like"/>
    <property type="match status" value="1"/>
</dbReference>
<dbReference type="STRING" id="341036.SAMN05660649_04294"/>
<reference evidence="3" key="1">
    <citation type="submission" date="2016-10" db="EMBL/GenBank/DDBJ databases">
        <authorList>
            <person name="Varghese N."/>
            <person name="Submissions S."/>
        </authorList>
    </citation>
    <scope>NUCLEOTIDE SEQUENCE [LARGE SCALE GENOMIC DNA]</scope>
    <source>
        <strain evidence="3">DSM 17038</strain>
    </source>
</reference>
<gene>
    <name evidence="2" type="ORF">SAMN05660649_04294</name>
</gene>
<evidence type="ECO:0000259" key="1">
    <source>
        <dbReference type="Pfam" id="PF04014"/>
    </source>
</evidence>
<dbReference type="EMBL" id="FOOX01000020">
    <property type="protein sequence ID" value="SFH21769.1"/>
    <property type="molecule type" value="Genomic_DNA"/>
</dbReference>